<keyword evidence="3" id="KW-1185">Reference proteome</keyword>
<dbReference type="EMBL" id="CAJNNV010002873">
    <property type="protein sequence ID" value="CAE8588004.1"/>
    <property type="molecule type" value="Genomic_DNA"/>
</dbReference>
<accession>A0A813DNC7</accession>
<feature type="compositionally biased region" description="Low complexity" evidence="1">
    <location>
        <begin position="194"/>
        <end position="218"/>
    </location>
</feature>
<dbReference type="OrthoDB" id="338816at2759"/>
<protein>
    <submittedName>
        <fullName evidence="2">Uncharacterized protein</fullName>
    </submittedName>
</protein>
<name>A0A813DNC7_POLGL</name>
<feature type="region of interest" description="Disordered" evidence="1">
    <location>
        <begin position="124"/>
        <end position="149"/>
    </location>
</feature>
<reference evidence="2" key="1">
    <citation type="submission" date="2021-02" db="EMBL/GenBank/DDBJ databases">
        <authorList>
            <person name="Dougan E. K."/>
            <person name="Rhodes N."/>
            <person name="Thang M."/>
            <person name="Chan C."/>
        </authorList>
    </citation>
    <scope>NUCLEOTIDE SEQUENCE</scope>
</reference>
<feature type="non-terminal residue" evidence="2">
    <location>
        <position position="1"/>
    </location>
</feature>
<sequence>VEKEDIERWEQTYKDVFAKDGITVKMPEFYPTSALVGLVEVVDAVSAEDFVGRFASLPKGVRHEGRFHGSGFFFLIEQHRQLAMPLKMSGQHKFWRLDNKTAANAFRGLLDVEPQGPVVSFLEYRDKEPPPAPEPAQQDWEAAEGVDGAADSDELQLALAASLAEATAPQQQQQRQQQHNQRRQQINEHEQQRQQKQQQYQQQQQQPQQQQQEQQQRQAATKQATAPSLDATATGQ</sequence>
<feature type="region of interest" description="Disordered" evidence="1">
    <location>
        <begin position="161"/>
        <end position="236"/>
    </location>
</feature>
<comment type="caution">
    <text evidence="2">The sequence shown here is derived from an EMBL/GenBank/DDBJ whole genome shotgun (WGS) entry which is preliminary data.</text>
</comment>
<feature type="compositionally biased region" description="Polar residues" evidence="1">
    <location>
        <begin position="219"/>
        <end position="236"/>
    </location>
</feature>
<feature type="non-terminal residue" evidence="2">
    <location>
        <position position="236"/>
    </location>
</feature>
<evidence type="ECO:0000313" key="2">
    <source>
        <dbReference type="EMBL" id="CAE8588004.1"/>
    </source>
</evidence>
<evidence type="ECO:0000256" key="1">
    <source>
        <dbReference type="SAM" id="MobiDB-lite"/>
    </source>
</evidence>
<organism evidence="2 3">
    <name type="scientific">Polarella glacialis</name>
    <name type="common">Dinoflagellate</name>
    <dbReference type="NCBI Taxonomy" id="89957"/>
    <lineage>
        <taxon>Eukaryota</taxon>
        <taxon>Sar</taxon>
        <taxon>Alveolata</taxon>
        <taxon>Dinophyceae</taxon>
        <taxon>Suessiales</taxon>
        <taxon>Suessiaceae</taxon>
        <taxon>Polarella</taxon>
    </lineage>
</organism>
<dbReference type="Proteomes" id="UP000654075">
    <property type="component" value="Unassembled WGS sequence"/>
</dbReference>
<feature type="compositionally biased region" description="Low complexity" evidence="1">
    <location>
        <begin position="161"/>
        <end position="179"/>
    </location>
</feature>
<gene>
    <name evidence="2" type="ORF">PGLA1383_LOCUS6823</name>
</gene>
<dbReference type="AlphaFoldDB" id="A0A813DNC7"/>
<evidence type="ECO:0000313" key="3">
    <source>
        <dbReference type="Proteomes" id="UP000654075"/>
    </source>
</evidence>
<proteinExistence type="predicted"/>